<reference evidence="1" key="1">
    <citation type="submission" date="2019-11" db="EMBL/GenBank/DDBJ databases">
        <authorList>
            <person name="Feng L."/>
        </authorList>
    </citation>
    <scope>NUCLEOTIDE SEQUENCE</scope>
    <source>
        <strain evidence="1">CnexileLFYP112</strain>
    </source>
</reference>
<evidence type="ECO:0000313" key="1">
    <source>
        <dbReference type="EMBL" id="VYT22378.1"/>
    </source>
</evidence>
<dbReference type="EMBL" id="CACRTG010000021">
    <property type="protein sequence ID" value="VYT22378.1"/>
    <property type="molecule type" value="Genomic_DNA"/>
</dbReference>
<sequence length="761" mass="81872">MLSPCLVVLALGLAIEHRLYRTVLLELRLAVEGLARRLGYAAGELHRLAFEQRCSLLRREHLAAPAQQLETAARDLLPSPVLLLLALVRGAGVEGLAGLRLALHHVRAAERALAHDRGLGRDARTDVGGVLMALEDLDDALLQGVHIRVALGDVLLDEPPAGGHVRAANLGREEMVEGAGLLGGANLALHVLKVPAFLQLLDDGGAGGRGSDAAVLALLSVVLLLEDGLDLRVGDVLGDGGHVGDERAFRVGLGRGGLLLGDGALDALKAMVAFVNPRVAGCRVIAVLIGDVAEHGLETGLAHAPRDGLELPAIDRKDAGAHIVSGRREELHGVALHDGRVDFGLIPGHVGHGGADLLRDDAVMSGHVLLVERLGVDGVVERPCYPDVLHGLRQHHRCLREVLLLEVLGVRAVVGYRLVLITQVLRDLLGLRCGETVAAGHVGQQHRQVVGQGRVLDLLRDDRGEGHTRAVQLRLDDIEDIAVEDVLFTGQHVLVRLELEHRCSRRVCTAAGSGQLVIFPGDVVLYRLIAVDHQSEGWGLHATDGEQAPEPLGGKAGLVHAEALVRHLAGVCRVTGRAALLVGYQTLERLDDVLFDVVVDVNAQHLSLVAEVVQHLINDELAFIVGVTGVDDALGLRQKRVDALHQVFLVLGRLLRPIVDLDGQHVQRPWFAPCGVHCIRLHQFEQVTGAGDDRVPVARDGQPRRFRYLLAADGACDVACEHRFLSDYQFHRLCPFCLLSLLKPKGLWRFAIDLSSSVMRG</sequence>
<dbReference type="AlphaFoldDB" id="A0A6N2UX79"/>
<protein>
    <submittedName>
        <fullName evidence="1">Uncharacterized protein</fullName>
    </submittedName>
</protein>
<accession>A0A6N2UX79</accession>
<gene>
    <name evidence="1" type="ORF">CNLFYP112_02343</name>
</gene>
<organism evidence="1">
    <name type="scientific">[Clostridium] nexile</name>
    <dbReference type="NCBI Taxonomy" id="29361"/>
    <lineage>
        <taxon>Bacteria</taxon>
        <taxon>Bacillati</taxon>
        <taxon>Bacillota</taxon>
        <taxon>Clostridia</taxon>
        <taxon>Lachnospirales</taxon>
        <taxon>Lachnospiraceae</taxon>
        <taxon>Tyzzerella</taxon>
    </lineage>
</organism>
<proteinExistence type="predicted"/>
<name>A0A6N2UX79_9FIRM</name>